<proteinExistence type="predicted"/>
<accession>A0A131YQI8</accession>
<evidence type="ECO:0000313" key="1">
    <source>
        <dbReference type="EMBL" id="JAP80815.1"/>
    </source>
</evidence>
<organism evidence="1">
    <name type="scientific">Rhipicephalus appendiculatus</name>
    <name type="common">Brown ear tick</name>
    <dbReference type="NCBI Taxonomy" id="34631"/>
    <lineage>
        <taxon>Eukaryota</taxon>
        <taxon>Metazoa</taxon>
        <taxon>Ecdysozoa</taxon>
        <taxon>Arthropoda</taxon>
        <taxon>Chelicerata</taxon>
        <taxon>Arachnida</taxon>
        <taxon>Acari</taxon>
        <taxon>Parasitiformes</taxon>
        <taxon>Ixodida</taxon>
        <taxon>Ixodoidea</taxon>
        <taxon>Ixodidae</taxon>
        <taxon>Rhipicephalinae</taxon>
        <taxon>Rhipicephalus</taxon>
        <taxon>Rhipicephalus</taxon>
    </lineage>
</organism>
<dbReference type="AlphaFoldDB" id="A0A131YQI8"/>
<protein>
    <submittedName>
        <fullName evidence="1">Tick transposon</fullName>
    </submittedName>
</protein>
<dbReference type="EMBL" id="GEDV01007742">
    <property type="protein sequence ID" value="JAP80815.1"/>
    <property type="molecule type" value="Transcribed_RNA"/>
</dbReference>
<name>A0A131YQI8_RHIAP</name>
<sequence>MSWQHHMTFICFKLRRVACLLFNIKGLAPFPVRKMIVHALAYSVLRYGITIFAFCSERWKALIDSLLRSILKCVAYGSKLDTKTIFHYLGFCMFQDLFTRTVILRHDWSDDFKVPYVARRPLREQKRFTVPRSSTRYGEACKKRAEVYTFLRSSMNYLKSFFFFRLRQKST</sequence>
<reference evidence="1" key="1">
    <citation type="journal article" date="2016" name="Ticks Tick Borne Dis.">
        <title>De novo assembly and annotation of the salivary gland transcriptome of Rhipicephalus appendiculatus male and female ticks during blood feeding.</title>
        <authorList>
            <person name="de Castro M.H."/>
            <person name="de Klerk D."/>
            <person name="Pienaar R."/>
            <person name="Latif A.A."/>
            <person name="Rees D.J."/>
            <person name="Mans B.J."/>
        </authorList>
    </citation>
    <scope>NUCLEOTIDE SEQUENCE</scope>
    <source>
        <tissue evidence="1">Salivary glands</tissue>
    </source>
</reference>